<dbReference type="Proteomes" id="UP000887574">
    <property type="component" value="Unplaced"/>
</dbReference>
<accession>A0A915DEZ2</accession>
<protein>
    <submittedName>
        <fullName evidence="2">Uncharacterized protein</fullName>
    </submittedName>
</protein>
<proteinExistence type="predicted"/>
<dbReference type="AlphaFoldDB" id="A0A915DEZ2"/>
<evidence type="ECO:0000313" key="2">
    <source>
        <dbReference type="WBParaSite" id="jg18540"/>
    </source>
</evidence>
<dbReference type="WBParaSite" id="jg18540">
    <property type="protein sequence ID" value="jg18540"/>
    <property type="gene ID" value="jg18540"/>
</dbReference>
<name>A0A915DEZ2_9BILA</name>
<evidence type="ECO:0000313" key="1">
    <source>
        <dbReference type="Proteomes" id="UP000887574"/>
    </source>
</evidence>
<sequence length="90" mass="10167">MDRLAGPDQYMTMLGCIQGKTDLQTAFQTCVAGHTQADWLWKCAHNKHGRYLHFLAGEETEKLGTDFNFVPWVVLDGQRVNDAFYALSVS</sequence>
<organism evidence="1 2">
    <name type="scientific">Ditylenchus dipsaci</name>
    <dbReference type="NCBI Taxonomy" id="166011"/>
    <lineage>
        <taxon>Eukaryota</taxon>
        <taxon>Metazoa</taxon>
        <taxon>Ecdysozoa</taxon>
        <taxon>Nematoda</taxon>
        <taxon>Chromadorea</taxon>
        <taxon>Rhabditida</taxon>
        <taxon>Tylenchina</taxon>
        <taxon>Tylenchomorpha</taxon>
        <taxon>Sphaerularioidea</taxon>
        <taxon>Anguinidae</taxon>
        <taxon>Anguininae</taxon>
        <taxon>Ditylenchus</taxon>
    </lineage>
</organism>
<keyword evidence="1" id="KW-1185">Reference proteome</keyword>
<reference evidence="2" key="1">
    <citation type="submission" date="2022-11" db="UniProtKB">
        <authorList>
            <consortium name="WormBaseParasite"/>
        </authorList>
    </citation>
    <scope>IDENTIFICATION</scope>
</reference>